<evidence type="ECO:0000313" key="3">
    <source>
        <dbReference type="Proteomes" id="UP000605992"/>
    </source>
</evidence>
<keyword evidence="3" id="KW-1185">Reference proteome</keyword>
<dbReference type="InterPro" id="IPR005325">
    <property type="entry name" value="DUF308_memb"/>
</dbReference>
<keyword evidence="1" id="KW-0472">Membrane</keyword>
<feature type="transmembrane region" description="Helical" evidence="1">
    <location>
        <begin position="89"/>
        <end position="110"/>
    </location>
</feature>
<dbReference type="AlphaFoldDB" id="A0A8J3XX85"/>
<protein>
    <submittedName>
        <fullName evidence="2">Membrane protein</fullName>
    </submittedName>
</protein>
<dbReference type="Proteomes" id="UP000605992">
    <property type="component" value="Unassembled WGS sequence"/>
</dbReference>
<gene>
    <name evidence="2" type="ORF">Pth03_10120</name>
</gene>
<comment type="caution">
    <text evidence="2">The sequence shown here is derived from an EMBL/GenBank/DDBJ whole genome shotgun (WGS) entry which is preliminary data.</text>
</comment>
<proteinExistence type="predicted"/>
<accession>A0A8J3XX85</accession>
<keyword evidence="1" id="KW-1133">Transmembrane helix</keyword>
<evidence type="ECO:0000256" key="1">
    <source>
        <dbReference type="SAM" id="Phobius"/>
    </source>
</evidence>
<feature type="transmembrane region" description="Helical" evidence="1">
    <location>
        <begin position="7"/>
        <end position="25"/>
    </location>
</feature>
<organism evidence="2 3">
    <name type="scientific">Planotetraspora thailandica</name>
    <dbReference type="NCBI Taxonomy" id="487172"/>
    <lineage>
        <taxon>Bacteria</taxon>
        <taxon>Bacillati</taxon>
        <taxon>Actinomycetota</taxon>
        <taxon>Actinomycetes</taxon>
        <taxon>Streptosporangiales</taxon>
        <taxon>Streptosporangiaceae</taxon>
        <taxon>Planotetraspora</taxon>
    </lineage>
</organism>
<feature type="transmembrane region" description="Helical" evidence="1">
    <location>
        <begin position="31"/>
        <end position="50"/>
    </location>
</feature>
<keyword evidence="1" id="KW-0812">Transmembrane</keyword>
<feature type="transmembrane region" description="Helical" evidence="1">
    <location>
        <begin position="122"/>
        <end position="139"/>
    </location>
</feature>
<dbReference type="Pfam" id="PF03729">
    <property type="entry name" value="DUF308"/>
    <property type="match status" value="1"/>
</dbReference>
<evidence type="ECO:0000313" key="2">
    <source>
        <dbReference type="EMBL" id="GII52623.1"/>
    </source>
</evidence>
<feature type="transmembrane region" description="Helical" evidence="1">
    <location>
        <begin position="151"/>
        <end position="170"/>
    </location>
</feature>
<name>A0A8J3XX85_9ACTN</name>
<dbReference type="EMBL" id="BOOR01000006">
    <property type="protein sequence ID" value="GII52623.1"/>
    <property type="molecule type" value="Genomic_DNA"/>
</dbReference>
<reference evidence="2" key="1">
    <citation type="submission" date="2021-01" db="EMBL/GenBank/DDBJ databases">
        <title>Whole genome shotgun sequence of Planotetraspora thailandica NBRC 104271.</title>
        <authorList>
            <person name="Komaki H."/>
            <person name="Tamura T."/>
        </authorList>
    </citation>
    <scope>NUCLEOTIDE SEQUENCE</scope>
    <source>
        <strain evidence="2">NBRC 104271</strain>
    </source>
</reference>
<dbReference type="RefSeq" id="WP_203942902.1">
    <property type="nucleotide sequence ID" value="NZ_BOOR01000006.1"/>
</dbReference>
<sequence>MSVLMRIYLIRGLVAIAWAVGFSAVHDSLSAASVVLLVVYPLIDVVASLLDTRENPDTAGRTLQVFSTALSALAAVGLGVAAISGAAAVLFAFGVWAIVSGAAQLTVAVLRRGPELGRQWPMLIAGALSVIAGATYLVMAVGEHPNLNSLITYTTAGGTFFVLQAAALAWRQRRMRDVPA</sequence>
<feature type="transmembrane region" description="Helical" evidence="1">
    <location>
        <begin position="62"/>
        <end position="83"/>
    </location>
</feature>